<keyword evidence="2" id="KW-1185">Reference proteome</keyword>
<dbReference type="eggNOG" id="COG3170">
    <property type="taxonomic scope" value="Bacteria"/>
</dbReference>
<dbReference type="KEGG" id="hcm:HCD_02580"/>
<protein>
    <recommendedName>
        <fullName evidence="3">Outer membrane protein HopG</fullName>
    </recommendedName>
</protein>
<evidence type="ECO:0008006" key="3">
    <source>
        <dbReference type="Google" id="ProtNLM"/>
    </source>
</evidence>
<dbReference type="EMBL" id="CP003481">
    <property type="protein sequence ID" value="AFI05534.1"/>
    <property type="molecule type" value="Genomic_DNA"/>
</dbReference>
<evidence type="ECO:0000313" key="1">
    <source>
        <dbReference type="EMBL" id="AFI05534.1"/>
    </source>
</evidence>
<dbReference type="HOGENOM" id="CLU_548322_0_0_7"/>
<dbReference type="PRINTS" id="PR01776">
    <property type="entry name" value="HPOMPFAMILY"/>
</dbReference>
<dbReference type="Pfam" id="PF01856">
    <property type="entry name" value="HP_OMP"/>
    <property type="match status" value="1"/>
</dbReference>
<organism evidence="1 2">
    <name type="scientific">Helicobacter cetorum (strain ATCC BAA-540 / CCUG 52418 / MIT 99-5656)</name>
    <dbReference type="NCBI Taxonomy" id="1163745"/>
    <lineage>
        <taxon>Bacteria</taxon>
        <taxon>Pseudomonadati</taxon>
        <taxon>Campylobacterota</taxon>
        <taxon>Epsilonproteobacteria</taxon>
        <taxon>Campylobacterales</taxon>
        <taxon>Helicobacteraceae</taxon>
        <taxon>Helicobacter</taxon>
    </lineage>
</organism>
<dbReference type="AlphaFoldDB" id="I0ERG5"/>
<name>I0ERG5_HELCM</name>
<dbReference type="STRING" id="1163745.HCD_02580"/>
<dbReference type="OrthoDB" id="5329685at2"/>
<accession>I0ERG5</accession>
<dbReference type="Proteomes" id="UP000005013">
    <property type="component" value="Chromosome"/>
</dbReference>
<dbReference type="RefSeq" id="WP_014659050.1">
    <property type="nucleotide sequence ID" value="NC_017735.1"/>
</dbReference>
<gene>
    <name evidence="1" type="ordered locus">HCD_02580</name>
</gene>
<dbReference type="PATRIC" id="fig|1163745.3.peg.544"/>
<dbReference type="InterPro" id="IPR002718">
    <property type="entry name" value="OMP_Helicobacter"/>
</dbReference>
<evidence type="ECO:0000313" key="2">
    <source>
        <dbReference type="Proteomes" id="UP000005013"/>
    </source>
</evidence>
<sequence>MKNTNIKGVKTLKNIKSGSKAYQTLKKGFLKTALLCGLPFSIALAEDNGFYMGVGYQIGGTQQEVNNKGSTLRKNVIDGFRQVGVGIAGDNGLLSVATNTMMDALMGIGGKIVSSSAGGTETKLTKFRELYPQIKARFEADQNVYTIQGLQQYLNDLLASLVGATATGGESSGSNSQVGSYMPYKSTIDTLKQAQGQLNLLVTGSVDLLNALTRVNVNSNSLFLKGLLAHMQNFNTTALARLNEVANSLANGGDSALQQDVKIINDKIATYQQNLKQLGGMLDRYNEPYLPQFGPGNSSQHGVSNGVGFQMGYKQFFGSKRNVGLRYYAFFDYGYTQLGNLNDAIKANIFTYGAGTDFLWNMFRKVFNNQSLHVGLFGGIQLAGTTWDSSLKNQVQALFKESPTSTNFQFLFNLGLRAHFARTMHHRFLSASQSIQHGVEFGVKIPTINQSYLKADGADVSYRRLYAFYFNYTIGF</sequence>
<proteinExistence type="predicted"/>
<reference evidence="1 2" key="1">
    <citation type="journal article" date="2013" name="PLoS ONE">
        <title>Sequence Divergence and Conservation in Genomes ofHelicobacter cetorum Strains from a Dolphin and a Whale.</title>
        <authorList>
            <person name="Kersulyte D."/>
            <person name="Rossi M."/>
            <person name="Berg D.E."/>
        </authorList>
    </citation>
    <scope>NUCLEOTIDE SEQUENCE [LARGE SCALE GENOMIC DNA]</scope>
    <source>
        <strain evidence="1 2">MIT 99-5656</strain>
    </source>
</reference>